<feature type="chain" id="PRO_5012691099" description="Chaperone protein skp" evidence="4">
    <location>
        <begin position="34"/>
        <end position="185"/>
    </location>
</feature>
<organism evidence="5 6">
    <name type="scientific">Paraphotobacterium marinum</name>
    <dbReference type="NCBI Taxonomy" id="1755811"/>
    <lineage>
        <taxon>Bacteria</taxon>
        <taxon>Pseudomonadati</taxon>
        <taxon>Pseudomonadota</taxon>
        <taxon>Gammaproteobacteria</taxon>
        <taxon>Vibrionales</taxon>
        <taxon>Vibrionaceae</taxon>
        <taxon>Paraphotobacterium</taxon>
    </lineage>
</organism>
<evidence type="ECO:0000256" key="2">
    <source>
        <dbReference type="ARBA" id="ARBA00022729"/>
    </source>
</evidence>
<dbReference type="SMART" id="SM00935">
    <property type="entry name" value="OmpH"/>
    <property type="match status" value="1"/>
</dbReference>
<evidence type="ECO:0000256" key="3">
    <source>
        <dbReference type="SAM" id="Coils"/>
    </source>
</evidence>
<keyword evidence="2 4" id="KW-0732">Signal</keyword>
<feature type="coiled-coil region" evidence="3">
    <location>
        <begin position="68"/>
        <end position="131"/>
    </location>
</feature>
<sequence length="185" mass="20774">MVRSIILNKKILKSTLLSLSLISTLSLSTFVSAETNSNVVAPNKIAVVNVRTIIDKSGLMQNTQKEFAKENKTQIAQFQKSQKELQQKQADFQKNQAILSQKDKRAKEEDIKKLVVKLQKEERDLQLSQQKIGMKLQKELLTKLEVATMKVAKKDGYTSVLDAQVVLYPNGKGNDITDAVLKAMK</sequence>
<evidence type="ECO:0000313" key="5">
    <source>
        <dbReference type="EMBL" id="ASK77816.1"/>
    </source>
</evidence>
<dbReference type="InterPro" id="IPR005632">
    <property type="entry name" value="Chaperone_Skp"/>
</dbReference>
<dbReference type="AlphaFoldDB" id="A0A220VC75"/>
<keyword evidence="3" id="KW-0175">Coiled coil</keyword>
<dbReference type="Proteomes" id="UP000242175">
    <property type="component" value="Chromosome large"/>
</dbReference>
<evidence type="ECO:0000313" key="6">
    <source>
        <dbReference type="Proteomes" id="UP000242175"/>
    </source>
</evidence>
<name>A0A220VC75_9GAMM</name>
<dbReference type="PANTHER" id="PTHR35089:SF1">
    <property type="entry name" value="CHAPERONE PROTEIN SKP"/>
    <property type="match status" value="1"/>
</dbReference>
<dbReference type="PANTHER" id="PTHR35089">
    <property type="entry name" value="CHAPERONE PROTEIN SKP"/>
    <property type="match status" value="1"/>
</dbReference>
<accession>A0A220VC75</accession>
<dbReference type="SUPFAM" id="SSF111384">
    <property type="entry name" value="OmpH-like"/>
    <property type="match status" value="1"/>
</dbReference>
<evidence type="ECO:0008006" key="7">
    <source>
        <dbReference type="Google" id="ProtNLM"/>
    </source>
</evidence>
<dbReference type="Pfam" id="PF03938">
    <property type="entry name" value="OmpH"/>
    <property type="match status" value="1"/>
</dbReference>
<evidence type="ECO:0000256" key="4">
    <source>
        <dbReference type="SAM" id="SignalP"/>
    </source>
</evidence>
<protein>
    <recommendedName>
        <fullName evidence="7">Chaperone protein skp</fullName>
    </recommendedName>
</protein>
<dbReference type="GO" id="GO:0050821">
    <property type="term" value="P:protein stabilization"/>
    <property type="evidence" value="ECO:0007669"/>
    <property type="project" value="TreeGrafter"/>
</dbReference>
<dbReference type="EMBL" id="CP022355">
    <property type="protein sequence ID" value="ASK77816.1"/>
    <property type="molecule type" value="Genomic_DNA"/>
</dbReference>
<feature type="signal peptide" evidence="4">
    <location>
        <begin position="1"/>
        <end position="33"/>
    </location>
</feature>
<evidence type="ECO:0000256" key="1">
    <source>
        <dbReference type="ARBA" id="ARBA00009091"/>
    </source>
</evidence>
<proteinExistence type="inferred from homology"/>
<dbReference type="InterPro" id="IPR024930">
    <property type="entry name" value="Skp_dom_sf"/>
</dbReference>
<keyword evidence="6" id="KW-1185">Reference proteome</keyword>
<gene>
    <name evidence="5" type="ORF">CF386_01380</name>
</gene>
<dbReference type="Gene3D" id="3.30.910.20">
    <property type="entry name" value="Skp domain"/>
    <property type="match status" value="1"/>
</dbReference>
<reference evidence="5 6" key="1">
    <citation type="journal article" date="2016" name="Int. J. Syst. Evol. Microbiol.">
        <title>Paraphotobacterium marinum gen. nov., sp. nov., a member of the family Vibrionaceae, isolated from surface seawater.</title>
        <authorList>
            <person name="Huang Z."/>
            <person name="Dong C."/>
            <person name="Shao Z."/>
        </authorList>
    </citation>
    <scope>NUCLEOTIDE SEQUENCE [LARGE SCALE GENOMIC DNA]</scope>
    <source>
        <strain evidence="5 6">NSCS20N07D</strain>
    </source>
</reference>
<dbReference type="GO" id="GO:0051082">
    <property type="term" value="F:unfolded protein binding"/>
    <property type="evidence" value="ECO:0007669"/>
    <property type="project" value="InterPro"/>
</dbReference>
<dbReference type="GO" id="GO:0005829">
    <property type="term" value="C:cytosol"/>
    <property type="evidence" value="ECO:0007669"/>
    <property type="project" value="TreeGrafter"/>
</dbReference>
<comment type="similarity">
    <text evidence="1">Belongs to the Skp family.</text>
</comment>
<dbReference type="KEGG" id="pmai:CF386_01380"/>